<protein>
    <submittedName>
        <fullName evidence="2">Uncharacterized protein</fullName>
    </submittedName>
</protein>
<name>A0AAV3YAT5_9GAST</name>
<evidence type="ECO:0000313" key="2">
    <source>
        <dbReference type="EMBL" id="GFN79889.1"/>
    </source>
</evidence>
<keyword evidence="3" id="KW-1185">Reference proteome</keyword>
<gene>
    <name evidence="2" type="ORF">PoB_000639500</name>
</gene>
<dbReference type="EMBL" id="BLXT01000744">
    <property type="protein sequence ID" value="GFN79889.1"/>
    <property type="molecule type" value="Genomic_DNA"/>
</dbReference>
<feature type="transmembrane region" description="Helical" evidence="1">
    <location>
        <begin position="56"/>
        <end position="75"/>
    </location>
</feature>
<evidence type="ECO:0000256" key="1">
    <source>
        <dbReference type="SAM" id="Phobius"/>
    </source>
</evidence>
<evidence type="ECO:0000313" key="3">
    <source>
        <dbReference type="Proteomes" id="UP000735302"/>
    </source>
</evidence>
<dbReference type="Proteomes" id="UP000735302">
    <property type="component" value="Unassembled WGS sequence"/>
</dbReference>
<dbReference type="AlphaFoldDB" id="A0AAV3YAT5"/>
<reference evidence="2 3" key="1">
    <citation type="journal article" date="2021" name="Elife">
        <title>Chloroplast acquisition without the gene transfer in kleptoplastic sea slugs, Plakobranchus ocellatus.</title>
        <authorList>
            <person name="Maeda T."/>
            <person name="Takahashi S."/>
            <person name="Yoshida T."/>
            <person name="Shimamura S."/>
            <person name="Takaki Y."/>
            <person name="Nagai Y."/>
            <person name="Toyoda A."/>
            <person name="Suzuki Y."/>
            <person name="Arimoto A."/>
            <person name="Ishii H."/>
            <person name="Satoh N."/>
            <person name="Nishiyama T."/>
            <person name="Hasebe M."/>
            <person name="Maruyama T."/>
            <person name="Minagawa J."/>
            <person name="Obokata J."/>
            <person name="Shigenobu S."/>
        </authorList>
    </citation>
    <scope>NUCLEOTIDE SEQUENCE [LARGE SCALE GENOMIC DNA]</scope>
</reference>
<keyword evidence="1" id="KW-1133">Transmembrane helix</keyword>
<sequence>MSTVCPTSILNCMQCRLIRQQGHEWPGEPCVDSRPMMRSEIDAHAPNECRERRKEAIYGILSWSVFGFLYTFDFAESLDT</sequence>
<accession>A0AAV3YAT5</accession>
<organism evidence="2 3">
    <name type="scientific">Plakobranchus ocellatus</name>
    <dbReference type="NCBI Taxonomy" id="259542"/>
    <lineage>
        <taxon>Eukaryota</taxon>
        <taxon>Metazoa</taxon>
        <taxon>Spiralia</taxon>
        <taxon>Lophotrochozoa</taxon>
        <taxon>Mollusca</taxon>
        <taxon>Gastropoda</taxon>
        <taxon>Heterobranchia</taxon>
        <taxon>Euthyneura</taxon>
        <taxon>Panpulmonata</taxon>
        <taxon>Sacoglossa</taxon>
        <taxon>Placobranchoidea</taxon>
        <taxon>Plakobranchidae</taxon>
        <taxon>Plakobranchus</taxon>
    </lineage>
</organism>
<keyword evidence="1" id="KW-0472">Membrane</keyword>
<comment type="caution">
    <text evidence="2">The sequence shown here is derived from an EMBL/GenBank/DDBJ whole genome shotgun (WGS) entry which is preliminary data.</text>
</comment>
<keyword evidence="1" id="KW-0812">Transmembrane</keyword>
<proteinExistence type="predicted"/>